<dbReference type="Pfam" id="PF07534">
    <property type="entry name" value="TLD"/>
    <property type="match status" value="1"/>
</dbReference>
<accession>A0A0L0FBS8</accession>
<dbReference type="EMBL" id="KQ245489">
    <property type="protein sequence ID" value="KNC73538.1"/>
    <property type="molecule type" value="Genomic_DNA"/>
</dbReference>
<dbReference type="GeneID" id="25914406"/>
<dbReference type="AlphaFoldDB" id="A0A0L0FBS8"/>
<dbReference type="PROSITE" id="PS51886">
    <property type="entry name" value="TLDC"/>
    <property type="match status" value="1"/>
</dbReference>
<feature type="non-terminal residue" evidence="3">
    <location>
        <position position="57"/>
    </location>
</feature>
<dbReference type="InterPro" id="IPR006571">
    <property type="entry name" value="TLDc_dom"/>
</dbReference>
<keyword evidence="1" id="KW-0472">Membrane</keyword>
<keyword evidence="1" id="KW-1133">Transmembrane helix</keyword>
<evidence type="ECO:0000259" key="2">
    <source>
        <dbReference type="PROSITE" id="PS51886"/>
    </source>
</evidence>
<keyword evidence="4" id="KW-1185">Reference proteome</keyword>
<dbReference type="Proteomes" id="UP000054560">
    <property type="component" value="Unassembled WGS sequence"/>
</dbReference>
<proteinExistence type="predicted"/>
<evidence type="ECO:0000313" key="3">
    <source>
        <dbReference type="EMBL" id="KNC73538.1"/>
    </source>
</evidence>
<feature type="transmembrane region" description="Helical" evidence="1">
    <location>
        <begin position="34"/>
        <end position="56"/>
    </location>
</feature>
<gene>
    <name evidence="3" type="ORF">SARC_13902</name>
</gene>
<keyword evidence="1" id="KW-0812">Transmembrane</keyword>
<organism evidence="3 4">
    <name type="scientific">Sphaeroforma arctica JP610</name>
    <dbReference type="NCBI Taxonomy" id="667725"/>
    <lineage>
        <taxon>Eukaryota</taxon>
        <taxon>Ichthyosporea</taxon>
        <taxon>Ichthyophonida</taxon>
        <taxon>Sphaeroforma</taxon>
    </lineage>
</organism>
<feature type="domain" description="TLDc" evidence="2">
    <location>
        <begin position="1"/>
        <end position="57"/>
    </location>
</feature>
<reference evidence="3 4" key="1">
    <citation type="submission" date="2011-02" db="EMBL/GenBank/DDBJ databases">
        <title>The Genome Sequence of Sphaeroforma arctica JP610.</title>
        <authorList>
            <consortium name="The Broad Institute Genome Sequencing Platform"/>
            <person name="Russ C."/>
            <person name="Cuomo C."/>
            <person name="Young S.K."/>
            <person name="Zeng Q."/>
            <person name="Gargeya S."/>
            <person name="Alvarado L."/>
            <person name="Berlin A."/>
            <person name="Chapman S.B."/>
            <person name="Chen Z."/>
            <person name="Freedman E."/>
            <person name="Gellesch M."/>
            <person name="Goldberg J."/>
            <person name="Griggs A."/>
            <person name="Gujja S."/>
            <person name="Heilman E."/>
            <person name="Heiman D."/>
            <person name="Howarth C."/>
            <person name="Mehta T."/>
            <person name="Neiman D."/>
            <person name="Pearson M."/>
            <person name="Roberts A."/>
            <person name="Saif S."/>
            <person name="Shea T."/>
            <person name="Shenoy N."/>
            <person name="Sisk P."/>
            <person name="Stolte C."/>
            <person name="Sykes S."/>
            <person name="White J."/>
            <person name="Yandava C."/>
            <person name="Burger G."/>
            <person name="Gray M.W."/>
            <person name="Holland P.W.H."/>
            <person name="King N."/>
            <person name="Lang F.B.F."/>
            <person name="Roger A.J."/>
            <person name="Ruiz-Trillo I."/>
            <person name="Haas B."/>
            <person name="Nusbaum C."/>
            <person name="Birren B."/>
        </authorList>
    </citation>
    <scope>NUCLEOTIDE SEQUENCE [LARGE SCALE GENOMIC DNA]</scope>
    <source>
        <strain evidence="3 4">JP610</strain>
    </source>
</reference>
<protein>
    <recommendedName>
        <fullName evidence="2">TLDc domain-containing protein</fullName>
    </recommendedName>
</protein>
<name>A0A0L0FBS8_9EUKA</name>
<dbReference type="PANTHER" id="PTHR23354">
    <property type="entry name" value="NUCLEOLAR PROTEIN 7/ESTROGEN RECEPTOR COACTIVATOR-RELATED"/>
    <property type="match status" value="1"/>
</dbReference>
<dbReference type="OrthoDB" id="26679at2759"/>
<feature type="non-terminal residue" evidence="3">
    <location>
        <position position="1"/>
    </location>
</feature>
<evidence type="ECO:0000256" key="1">
    <source>
        <dbReference type="SAM" id="Phobius"/>
    </source>
</evidence>
<sequence>VFGAYFSEPLHVDERRYFGSGECFVFNLHPRARVYPWTGIGEMFISAMLTSFSIGVG</sequence>
<evidence type="ECO:0000313" key="4">
    <source>
        <dbReference type="Proteomes" id="UP000054560"/>
    </source>
</evidence>
<dbReference type="RefSeq" id="XP_014147440.1">
    <property type="nucleotide sequence ID" value="XM_014291965.1"/>
</dbReference>